<protein>
    <submittedName>
        <fullName evidence="1">Uncharacterized protein</fullName>
    </submittedName>
</protein>
<organism evidence="1 2">
    <name type="scientific">Cuscuta australis</name>
    <dbReference type="NCBI Taxonomy" id="267555"/>
    <lineage>
        <taxon>Eukaryota</taxon>
        <taxon>Viridiplantae</taxon>
        <taxon>Streptophyta</taxon>
        <taxon>Embryophyta</taxon>
        <taxon>Tracheophyta</taxon>
        <taxon>Spermatophyta</taxon>
        <taxon>Magnoliopsida</taxon>
        <taxon>eudicotyledons</taxon>
        <taxon>Gunneridae</taxon>
        <taxon>Pentapetalae</taxon>
        <taxon>asterids</taxon>
        <taxon>lamiids</taxon>
        <taxon>Solanales</taxon>
        <taxon>Convolvulaceae</taxon>
        <taxon>Cuscuteae</taxon>
        <taxon>Cuscuta</taxon>
        <taxon>Cuscuta subgen. Grammica</taxon>
        <taxon>Cuscuta sect. Cleistogrammica</taxon>
    </lineage>
</organism>
<sequence length="129" mass="14616">MITYTKLGRPLNAEDVLPPREISQASHKLPSLLLQINVEMSLSGATFASFNCEFSFIKQFGLHGSSHHTDLDPPSASRHKQCRNNLNSWDTKVGRVRLIFVIFFLVEDIIGQELPEKKRAKNLLVRVSK</sequence>
<gene>
    <name evidence="1" type="ORF">DM860_014142</name>
</gene>
<dbReference type="EMBL" id="NQVE01000150">
    <property type="protein sequence ID" value="RAL44005.1"/>
    <property type="molecule type" value="Genomic_DNA"/>
</dbReference>
<keyword evidence="2" id="KW-1185">Reference proteome</keyword>
<dbReference type="Proteomes" id="UP000249390">
    <property type="component" value="Unassembled WGS sequence"/>
</dbReference>
<comment type="caution">
    <text evidence="1">The sequence shown here is derived from an EMBL/GenBank/DDBJ whole genome shotgun (WGS) entry which is preliminary data.</text>
</comment>
<evidence type="ECO:0000313" key="1">
    <source>
        <dbReference type="EMBL" id="RAL44005.1"/>
    </source>
</evidence>
<evidence type="ECO:0000313" key="2">
    <source>
        <dbReference type="Proteomes" id="UP000249390"/>
    </source>
</evidence>
<dbReference type="AlphaFoldDB" id="A0A328DDZ6"/>
<reference evidence="1 2" key="1">
    <citation type="submission" date="2018-06" db="EMBL/GenBank/DDBJ databases">
        <title>The Genome of Cuscuta australis (Dodder) Provides Insight into the Evolution of Plant Parasitism.</title>
        <authorList>
            <person name="Liu H."/>
        </authorList>
    </citation>
    <scope>NUCLEOTIDE SEQUENCE [LARGE SCALE GENOMIC DNA]</scope>
    <source>
        <strain evidence="2">cv. Yunnan</strain>
        <tissue evidence="1">Vines</tissue>
    </source>
</reference>
<proteinExistence type="predicted"/>
<name>A0A328DDZ6_9ASTE</name>
<accession>A0A328DDZ6</accession>